<dbReference type="InterPro" id="IPR006938">
    <property type="entry name" value="DUF624"/>
</dbReference>
<feature type="transmembrane region" description="Helical" evidence="1">
    <location>
        <begin position="78"/>
        <end position="98"/>
    </location>
</feature>
<protein>
    <submittedName>
        <fullName evidence="2">Uncharacterized membrane protein YesL</fullName>
    </submittedName>
</protein>
<evidence type="ECO:0000256" key="1">
    <source>
        <dbReference type="SAM" id="Phobius"/>
    </source>
</evidence>
<evidence type="ECO:0000313" key="2">
    <source>
        <dbReference type="EMBL" id="SNS74203.1"/>
    </source>
</evidence>
<name>A0A239H085_9FIRM</name>
<feature type="transmembrane region" description="Helical" evidence="1">
    <location>
        <begin position="145"/>
        <end position="171"/>
    </location>
</feature>
<sequence length="216" mass="24606">MQVSKISNKLYQTCEWIWRLAYVNLLWMFATLAGLVVFGLLPATVAMFAVLSKWVMKEPNIPIFPTFISTYKKEFIKVNVLGLIFAVVGYIIYFNHIFLGTVDGTMHTVLLAGLFCTVFIYLITLFFIFPVYVHYDLKLFQYIKVASVIGIINPLAMITLVLSLALLYHLFYFIPGLVPFFSVSMTGLVIMWCASTTFSRIEKKQEKISCKEGSLG</sequence>
<keyword evidence="1" id="KW-0472">Membrane</keyword>
<reference evidence="2 3" key="1">
    <citation type="submission" date="2017-06" db="EMBL/GenBank/DDBJ databases">
        <authorList>
            <person name="Kim H.J."/>
            <person name="Triplett B.A."/>
        </authorList>
    </citation>
    <scope>NUCLEOTIDE SEQUENCE [LARGE SCALE GENOMIC DNA]</scope>
    <source>
        <strain evidence="2 3">SCA</strain>
    </source>
</reference>
<proteinExistence type="predicted"/>
<feature type="transmembrane region" description="Helical" evidence="1">
    <location>
        <begin position="177"/>
        <end position="198"/>
    </location>
</feature>
<dbReference type="EMBL" id="FZOJ01000019">
    <property type="protein sequence ID" value="SNS74203.1"/>
    <property type="molecule type" value="Genomic_DNA"/>
</dbReference>
<keyword evidence="1" id="KW-0812">Transmembrane</keyword>
<keyword evidence="3" id="KW-1185">Reference proteome</keyword>
<dbReference type="RefSeq" id="WP_089284005.1">
    <property type="nucleotide sequence ID" value="NZ_FZOJ01000019.1"/>
</dbReference>
<dbReference type="Pfam" id="PF04854">
    <property type="entry name" value="DUF624"/>
    <property type="match status" value="1"/>
</dbReference>
<accession>A0A239H085</accession>
<dbReference type="Proteomes" id="UP000198304">
    <property type="component" value="Unassembled WGS sequence"/>
</dbReference>
<feature type="transmembrane region" description="Helical" evidence="1">
    <location>
        <begin position="110"/>
        <end position="133"/>
    </location>
</feature>
<dbReference type="AlphaFoldDB" id="A0A239H085"/>
<keyword evidence="1" id="KW-1133">Transmembrane helix</keyword>
<dbReference type="OrthoDB" id="2182676at2"/>
<gene>
    <name evidence="2" type="ORF">SAMN05446037_101934</name>
</gene>
<organism evidence="2 3">
    <name type="scientific">Anaerovirgula multivorans</name>
    <dbReference type="NCBI Taxonomy" id="312168"/>
    <lineage>
        <taxon>Bacteria</taxon>
        <taxon>Bacillati</taxon>
        <taxon>Bacillota</taxon>
        <taxon>Clostridia</taxon>
        <taxon>Peptostreptococcales</taxon>
        <taxon>Natronincolaceae</taxon>
        <taxon>Anaerovirgula</taxon>
    </lineage>
</organism>
<evidence type="ECO:0000313" key="3">
    <source>
        <dbReference type="Proteomes" id="UP000198304"/>
    </source>
</evidence>
<feature type="transmembrane region" description="Helical" evidence="1">
    <location>
        <begin position="25"/>
        <end position="51"/>
    </location>
</feature>